<comment type="caution">
    <text evidence="4">The sequence shown here is derived from an EMBL/GenBank/DDBJ whole genome shotgun (WGS) entry which is preliminary data.</text>
</comment>
<keyword evidence="2" id="KW-0732">Signal</keyword>
<organism evidence="4 5">
    <name type="scientific">Alcanivorax hongdengensis A-11-3</name>
    <dbReference type="NCBI Taxonomy" id="1177179"/>
    <lineage>
        <taxon>Bacteria</taxon>
        <taxon>Pseudomonadati</taxon>
        <taxon>Pseudomonadota</taxon>
        <taxon>Gammaproteobacteria</taxon>
        <taxon>Oceanospirillales</taxon>
        <taxon>Alcanivoracaceae</taxon>
        <taxon>Alcanivorax</taxon>
    </lineage>
</organism>
<protein>
    <recommendedName>
        <fullName evidence="3">Imelysin-like domain-containing protein</fullName>
    </recommendedName>
</protein>
<reference evidence="4 5" key="1">
    <citation type="journal article" date="2012" name="J. Bacteriol.">
        <title>Genome Sequence of the Alkane-Degrading Bacterium Alcanivorax hongdengensis Type Strain A-11-3.</title>
        <authorList>
            <person name="Lai Q."/>
            <person name="Shao Z."/>
        </authorList>
    </citation>
    <scope>NUCLEOTIDE SEQUENCE [LARGE SCALE GENOMIC DNA]</scope>
    <source>
        <strain evidence="4 5">A-11-3</strain>
    </source>
</reference>
<dbReference type="AlphaFoldDB" id="L0WH89"/>
<dbReference type="PATRIC" id="fig|1177179.3.peg.795"/>
<comment type="subcellular location">
    <subcellularLocation>
        <location evidence="1">Cell envelope</location>
    </subcellularLocation>
</comment>
<dbReference type="EMBL" id="AMRJ01000003">
    <property type="protein sequence ID" value="EKF75487.1"/>
    <property type="molecule type" value="Genomic_DNA"/>
</dbReference>
<dbReference type="STRING" id="1177179.A11A3_03984"/>
<dbReference type="GO" id="GO:0030313">
    <property type="term" value="C:cell envelope"/>
    <property type="evidence" value="ECO:0007669"/>
    <property type="project" value="UniProtKB-SubCell"/>
</dbReference>
<dbReference type="OrthoDB" id="9764688at2"/>
<evidence type="ECO:0000256" key="2">
    <source>
        <dbReference type="ARBA" id="ARBA00022729"/>
    </source>
</evidence>
<dbReference type="eggNOG" id="COG3487">
    <property type="taxonomic scope" value="Bacteria"/>
</dbReference>
<gene>
    <name evidence="4" type="ORF">A11A3_03984</name>
</gene>
<sequence length="307" mass="33655">MRFFPVLLLALTLVACDNNSPPPAQPDSPPTATPRAIKTDAWQKAGDQRLADAANHWQSAMAAFQAGPDQARLDSLRQAARQWYASVSQAYLLLASRACASEQQDRLDRVDSWPLYPGYLDALPQWPDSGLINDPTLALTADSLRNQHGATDDGEASLGFAALFVVLEGPGDDLKPLKAYTGKADSPDRRRQYLALVGTQLQQDIQALDVRPLTDRNLACGLQRTLDQHHRLQQWQNNHDNDENLAVPAATVAIQGKQLINTVSTLPDAIVNQWQQTRPGLADAIKASDAEDWSALDDWLNPPVDSD</sequence>
<keyword evidence="5" id="KW-1185">Reference proteome</keyword>
<dbReference type="PROSITE" id="PS51257">
    <property type="entry name" value="PROKAR_LIPOPROTEIN"/>
    <property type="match status" value="1"/>
</dbReference>
<dbReference type="Gene3D" id="1.20.1420.20">
    <property type="entry name" value="M75 peptidase, HXXE motif"/>
    <property type="match status" value="1"/>
</dbReference>
<accession>L0WH89</accession>
<feature type="domain" description="Imelysin-like" evidence="3">
    <location>
        <begin position="48"/>
        <end position="295"/>
    </location>
</feature>
<dbReference type="Proteomes" id="UP000010164">
    <property type="component" value="Unassembled WGS sequence"/>
</dbReference>
<dbReference type="InterPro" id="IPR038352">
    <property type="entry name" value="Imelysin_sf"/>
</dbReference>
<name>L0WH89_9GAMM</name>
<dbReference type="RefSeq" id="WP_008927983.1">
    <property type="nucleotide sequence ID" value="NZ_AMRJ01000003.1"/>
</dbReference>
<dbReference type="InterPro" id="IPR018976">
    <property type="entry name" value="Imelysin-like"/>
</dbReference>
<evidence type="ECO:0000313" key="5">
    <source>
        <dbReference type="Proteomes" id="UP000010164"/>
    </source>
</evidence>
<evidence type="ECO:0000259" key="3">
    <source>
        <dbReference type="Pfam" id="PF09375"/>
    </source>
</evidence>
<proteinExistence type="predicted"/>
<evidence type="ECO:0000256" key="1">
    <source>
        <dbReference type="ARBA" id="ARBA00004196"/>
    </source>
</evidence>
<evidence type="ECO:0000313" key="4">
    <source>
        <dbReference type="EMBL" id="EKF75487.1"/>
    </source>
</evidence>
<dbReference type="Pfam" id="PF09375">
    <property type="entry name" value="Peptidase_M75"/>
    <property type="match status" value="1"/>
</dbReference>